<dbReference type="EMBL" id="UINC01231906">
    <property type="protein sequence ID" value="SVE64646.1"/>
    <property type="molecule type" value="Genomic_DNA"/>
</dbReference>
<feature type="non-terminal residue" evidence="2">
    <location>
        <position position="144"/>
    </location>
</feature>
<proteinExistence type="predicted"/>
<dbReference type="AlphaFoldDB" id="A0A383F6C6"/>
<sequence>MAIPVKIEEEDDDGNNDTRYKNEYGISVKSETNVADENDKMIEDKMREIEKAMKSQKPTTAKAPKNAKSLLELQNADGVVELWFHVGKMLRDFVESLDVAPQNKKWIYRALYDHRGKLGAHLTLSRDLKQNPGESHFAYCCRLA</sequence>
<evidence type="ECO:0000313" key="2">
    <source>
        <dbReference type="EMBL" id="SVE64646.1"/>
    </source>
</evidence>
<protein>
    <submittedName>
        <fullName evidence="2">Uncharacterized protein</fullName>
    </submittedName>
</protein>
<evidence type="ECO:0000256" key="1">
    <source>
        <dbReference type="SAM" id="MobiDB-lite"/>
    </source>
</evidence>
<reference evidence="2" key="1">
    <citation type="submission" date="2018-05" db="EMBL/GenBank/DDBJ databases">
        <authorList>
            <person name="Lanie J.A."/>
            <person name="Ng W.-L."/>
            <person name="Kazmierczak K.M."/>
            <person name="Andrzejewski T.M."/>
            <person name="Davidsen T.M."/>
            <person name="Wayne K.J."/>
            <person name="Tettelin H."/>
            <person name="Glass J.I."/>
            <person name="Rusch D."/>
            <person name="Podicherti R."/>
            <person name="Tsui H.-C.T."/>
            <person name="Winkler M.E."/>
        </authorList>
    </citation>
    <scope>NUCLEOTIDE SEQUENCE</scope>
</reference>
<gene>
    <name evidence="2" type="ORF">METZ01_LOCUS517500</name>
</gene>
<organism evidence="2">
    <name type="scientific">marine metagenome</name>
    <dbReference type="NCBI Taxonomy" id="408172"/>
    <lineage>
        <taxon>unclassified sequences</taxon>
        <taxon>metagenomes</taxon>
        <taxon>ecological metagenomes</taxon>
    </lineage>
</organism>
<accession>A0A383F6C6</accession>
<name>A0A383F6C6_9ZZZZ</name>
<feature type="region of interest" description="Disordered" evidence="1">
    <location>
        <begin position="1"/>
        <end position="21"/>
    </location>
</feature>